<keyword evidence="2" id="KW-1185">Reference proteome</keyword>
<sequence>MTYLFTVEDTFQIDDRGLILGRGLPRQSTIEIAKSSPLILRRPDLSTIEATVLEIAMIRYQPDVKPEDKTTPIMINKGFTKTDVPIGTEVFLANQTTD</sequence>
<organism evidence="1 2">
    <name type="scientific">Oceaniferula flava</name>
    <dbReference type="NCBI Taxonomy" id="2800421"/>
    <lineage>
        <taxon>Bacteria</taxon>
        <taxon>Pseudomonadati</taxon>
        <taxon>Verrucomicrobiota</taxon>
        <taxon>Verrucomicrobiia</taxon>
        <taxon>Verrucomicrobiales</taxon>
        <taxon>Verrucomicrobiaceae</taxon>
        <taxon>Oceaniferula</taxon>
    </lineage>
</organism>
<gene>
    <name evidence="1" type="ORF">JIN83_07275</name>
</gene>
<dbReference type="EMBL" id="JAENIG010000004">
    <property type="protein sequence ID" value="MBK1854755.1"/>
    <property type="molecule type" value="Genomic_DNA"/>
</dbReference>
<dbReference type="RefSeq" id="WP_309489366.1">
    <property type="nucleotide sequence ID" value="NZ_JAENIG010000004.1"/>
</dbReference>
<name>A0AAE2SDX9_9BACT</name>
<evidence type="ECO:0000313" key="2">
    <source>
        <dbReference type="Proteomes" id="UP000634206"/>
    </source>
</evidence>
<accession>A0AAE2SDX9</accession>
<proteinExistence type="predicted"/>
<dbReference type="AlphaFoldDB" id="A0AAE2SDX9"/>
<dbReference type="Proteomes" id="UP000634206">
    <property type="component" value="Unassembled WGS sequence"/>
</dbReference>
<reference evidence="1" key="1">
    <citation type="submission" date="2021-01" db="EMBL/GenBank/DDBJ databases">
        <title>Modified the classification status of verrucomicrobia.</title>
        <authorList>
            <person name="Feng X."/>
        </authorList>
    </citation>
    <scope>NUCLEOTIDE SEQUENCE</scope>
    <source>
        <strain evidence="1">5K15</strain>
    </source>
</reference>
<evidence type="ECO:0000313" key="1">
    <source>
        <dbReference type="EMBL" id="MBK1854755.1"/>
    </source>
</evidence>
<protein>
    <submittedName>
        <fullName evidence="1">Uncharacterized protein</fullName>
    </submittedName>
</protein>
<comment type="caution">
    <text evidence="1">The sequence shown here is derived from an EMBL/GenBank/DDBJ whole genome shotgun (WGS) entry which is preliminary data.</text>
</comment>